<keyword evidence="2" id="KW-0687">Ribonucleoprotein</keyword>
<feature type="compositionally biased region" description="Low complexity" evidence="1">
    <location>
        <begin position="46"/>
        <end position="105"/>
    </location>
</feature>
<feature type="compositionally biased region" description="Gly residues" evidence="1">
    <location>
        <begin position="106"/>
        <end position="123"/>
    </location>
</feature>
<dbReference type="InterPro" id="IPR021036">
    <property type="entry name" value="Ribosomal_mS45"/>
</dbReference>
<keyword evidence="3" id="KW-1185">Reference proteome</keyword>
<evidence type="ECO:0000313" key="2">
    <source>
        <dbReference type="EMBL" id="CEH16054.1"/>
    </source>
</evidence>
<dbReference type="GO" id="GO:0003735">
    <property type="term" value="F:structural constituent of ribosome"/>
    <property type="evidence" value="ECO:0007669"/>
    <property type="project" value="TreeGrafter"/>
</dbReference>
<name>A0A0P1BJX6_9BASI</name>
<evidence type="ECO:0000313" key="3">
    <source>
        <dbReference type="Proteomes" id="UP000054845"/>
    </source>
</evidence>
<dbReference type="PANTHER" id="PTHR28158">
    <property type="entry name" value="37S RIBOSOMAL PROTEIN S35, MITOCHONDRIAL"/>
    <property type="match status" value="1"/>
</dbReference>
<proteinExistence type="predicted"/>
<dbReference type="Proteomes" id="UP000054845">
    <property type="component" value="Unassembled WGS sequence"/>
</dbReference>
<dbReference type="AlphaFoldDB" id="A0A0P1BJX6"/>
<dbReference type="PANTHER" id="PTHR28158:SF1">
    <property type="entry name" value="SMALL RIBOSOMAL SUBUNIT PROTEIN MS45"/>
    <property type="match status" value="1"/>
</dbReference>
<dbReference type="GO" id="GO:0005763">
    <property type="term" value="C:mitochondrial small ribosomal subunit"/>
    <property type="evidence" value="ECO:0007669"/>
    <property type="project" value="TreeGrafter"/>
</dbReference>
<reference evidence="2 3" key="1">
    <citation type="submission" date="2014-09" db="EMBL/GenBank/DDBJ databases">
        <authorList>
            <person name="Magalhaes I.L.F."/>
            <person name="Oliveira U."/>
            <person name="Santos F.R."/>
            <person name="Vidigal T.H.D.A."/>
            <person name="Brescovit A.D."/>
            <person name="Santos A.J."/>
        </authorList>
    </citation>
    <scope>NUCLEOTIDE SEQUENCE [LARGE SCALE GENOMIC DNA]</scope>
</reference>
<dbReference type="GO" id="GO:0032543">
    <property type="term" value="P:mitochondrial translation"/>
    <property type="evidence" value="ECO:0007669"/>
    <property type="project" value="TreeGrafter"/>
</dbReference>
<keyword evidence="2" id="KW-0689">Ribosomal protein</keyword>
<sequence>MSTSFNMASFQRTLATVAAAGTRTTPCVPLKECTALSRRALHTSEASRAQQASPSTSSPSGQRSSSFAQRDAHGGAARARSAGGPSSGAYSSNRTFPSSNRSGPGRRFGPGGANGRFSGGAGGRARDSRKPRAPRRLPPYEEWLKSEDAKKWRQPPSDTRGPFWISDTPFPLNKTFNPSPPIASHIRDEMWAQHQASPRDTGSAREISSRFGVSIERVEAVLRLCALEREFTAHGQPLQTHFAASMEQILGSAAKPAKLRLQERAAAAESGEGSDASQLEFRSPVLSPLYKAQSNKGGADGRRLEPNQAIDEDVPVDSNPNSNAVLEIRGPYREMVDEGTDPPEVLRPALEAATQERQAQISALPSSKPEYIRDRETGELQQVSSVPLSLDEQRAFKGRSLKVVNVGSKSYRGAGTVERNRRRAERRSRLRAVLRLKRARKMDKAEMRRVERAMFLAERKFSGQKDSEQAGSHEEGDRGTVGQA</sequence>
<dbReference type="OrthoDB" id="10052321at2759"/>
<feature type="compositionally biased region" description="Basic and acidic residues" evidence="1">
    <location>
        <begin position="458"/>
        <end position="478"/>
    </location>
</feature>
<organism evidence="2 3">
    <name type="scientific">Ceraceosorus bombacis</name>
    <dbReference type="NCBI Taxonomy" id="401625"/>
    <lineage>
        <taxon>Eukaryota</taxon>
        <taxon>Fungi</taxon>
        <taxon>Dikarya</taxon>
        <taxon>Basidiomycota</taxon>
        <taxon>Ustilaginomycotina</taxon>
        <taxon>Exobasidiomycetes</taxon>
        <taxon>Ceraceosorales</taxon>
        <taxon>Ceraceosoraceae</taxon>
        <taxon>Ceraceosorus</taxon>
    </lineage>
</organism>
<dbReference type="Pfam" id="PF12298">
    <property type="entry name" value="Bot1p"/>
    <property type="match status" value="1"/>
</dbReference>
<dbReference type="EMBL" id="CCYA01000278">
    <property type="protein sequence ID" value="CEH16054.1"/>
    <property type="molecule type" value="Genomic_DNA"/>
</dbReference>
<protein>
    <submittedName>
        <fullName evidence="2">Ribosomal protein S35, mitochondrial</fullName>
    </submittedName>
</protein>
<feature type="region of interest" description="Disordered" evidence="1">
    <location>
        <begin position="41"/>
        <end position="142"/>
    </location>
</feature>
<evidence type="ECO:0000256" key="1">
    <source>
        <dbReference type="SAM" id="MobiDB-lite"/>
    </source>
</evidence>
<accession>A0A0P1BJX6</accession>
<feature type="region of interest" description="Disordered" evidence="1">
    <location>
        <begin position="458"/>
        <end position="484"/>
    </location>
</feature>